<dbReference type="Proteomes" id="UP000184452">
    <property type="component" value="Unassembled WGS sequence"/>
</dbReference>
<gene>
    <name evidence="2" type="ORF">SAMN05421803_12543</name>
</gene>
<keyword evidence="3" id="KW-1185">Reference proteome</keyword>
<accession>A0A1M6TZ14</accession>
<dbReference type="STRING" id="758803.SAMN05421803_12543"/>
<sequence length="112" mass="11520">MPLPYIPPCRAGPRGAAAPAGTGAPDPRDAASAAPPAESARAPRTRGDDGSSRTPAEACGTPRPLPGDEAASRGPDRRTDPATRTARGIDHIGDRYGTPCGARAHPRANNWY</sequence>
<name>A0A1M6TZ14_9ACTN</name>
<feature type="compositionally biased region" description="Low complexity" evidence="1">
    <location>
        <begin position="8"/>
        <end position="42"/>
    </location>
</feature>
<dbReference type="AlphaFoldDB" id="A0A1M6TZ14"/>
<evidence type="ECO:0000313" key="2">
    <source>
        <dbReference type="EMBL" id="SHK62130.1"/>
    </source>
</evidence>
<feature type="compositionally biased region" description="Basic and acidic residues" evidence="1">
    <location>
        <begin position="70"/>
        <end position="94"/>
    </location>
</feature>
<reference evidence="2 3" key="1">
    <citation type="submission" date="2016-11" db="EMBL/GenBank/DDBJ databases">
        <authorList>
            <person name="Jaros S."/>
            <person name="Januszkiewicz K."/>
            <person name="Wedrychowicz H."/>
        </authorList>
    </citation>
    <scope>NUCLEOTIDE SEQUENCE [LARGE SCALE GENOMIC DNA]</scope>
    <source>
        <strain evidence="2 3">CGMCC 4.5723</strain>
    </source>
</reference>
<dbReference type="EMBL" id="FQZK01000025">
    <property type="protein sequence ID" value="SHK62130.1"/>
    <property type="molecule type" value="Genomic_DNA"/>
</dbReference>
<organism evidence="2 3">
    <name type="scientific">Nocardiopsis flavescens</name>
    <dbReference type="NCBI Taxonomy" id="758803"/>
    <lineage>
        <taxon>Bacteria</taxon>
        <taxon>Bacillati</taxon>
        <taxon>Actinomycetota</taxon>
        <taxon>Actinomycetes</taxon>
        <taxon>Streptosporangiales</taxon>
        <taxon>Nocardiopsidaceae</taxon>
        <taxon>Nocardiopsis</taxon>
    </lineage>
</organism>
<evidence type="ECO:0000313" key="3">
    <source>
        <dbReference type="Proteomes" id="UP000184452"/>
    </source>
</evidence>
<protein>
    <submittedName>
        <fullName evidence="2">Uncharacterized protein</fullName>
    </submittedName>
</protein>
<feature type="region of interest" description="Disordered" evidence="1">
    <location>
        <begin position="1"/>
        <end position="112"/>
    </location>
</feature>
<proteinExistence type="predicted"/>
<evidence type="ECO:0000256" key="1">
    <source>
        <dbReference type="SAM" id="MobiDB-lite"/>
    </source>
</evidence>